<dbReference type="GO" id="GO:0008831">
    <property type="term" value="F:dTDP-4-dehydrorhamnose reductase activity"/>
    <property type="evidence" value="ECO:0007669"/>
    <property type="project" value="UniProtKB-EC"/>
</dbReference>
<dbReference type="Gene3D" id="3.40.50.720">
    <property type="entry name" value="NAD(P)-binding Rossmann-like Domain"/>
    <property type="match status" value="1"/>
</dbReference>
<feature type="domain" description="RmlD-like substrate binding" evidence="4">
    <location>
        <begin position="31"/>
        <end position="305"/>
    </location>
</feature>
<reference evidence="5" key="1">
    <citation type="submission" date="2019-09" db="EMBL/GenBank/DDBJ databases">
        <title>Characterisation of the sponge microbiome using genome-centric metagenomics.</title>
        <authorList>
            <person name="Engelberts J.P."/>
            <person name="Robbins S.J."/>
            <person name="De Goeij J.M."/>
            <person name="Aranda M."/>
            <person name="Bell S.C."/>
            <person name="Webster N.S."/>
        </authorList>
    </citation>
    <scope>NUCLEOTIDE SEQUENCE</scope>
    <source>
        <strain evidence="5">SB0664_bin_27</strain>
    </source>
</reference>
<dbReference type="Gene3D" id="3.90.25.10">
    <property type="entry name" value="UDP-galactose 4-epimerase, domain 1"/>
    <property type="match status" value="1"/>
</dbReference>
<dbReference type="PANTHER" id="PTHR10491:SF4">
    <property type="entry name" value="METHIONINE ADENOSYLTRANSFERASE 2 SUBUNIT BETA"/>
    <property type="match status" value="1"/>
</dbReference>
<dbReference type="InterPro" id="IPR029903">
    <property type="entry name" value="RmlD-like-bd"/>
</dbReference>
<comment type="pathway">
    <text evidence="2">Carbohydrate biosynthesis; dTDP-L-rhamnose biosynthesis.</text>
</comment>
<dbReference type="GO" id="GO:0005829">
    <property type="term" value="C:cytosol"/>
    <property type="evidence" value="ECO:0007669"/>
    <property type="project" value="TreeGrafter"/>
</dbReference>
<dbReference type="NCBIfam" id="TIGR01214">
    <property type="entry name" value="rmlD"/>
    <property type="match status" value="1"/>
</dbReference>
<protein>
    <recommendedName>
        <fullName evidence="2">dTDP-4-dehydrorhamnose reductase</fullName>
        <ecNumber evidence="2">1.1.1.133</ecNumber>
    </recommendedName>
</protein>
<comment type="function">
    <text evidence="2">Catalyzes the reduction of dTDP-6-deoxy-L-lyxo-4-hexulose to yield dTDP-L-rhamnose.</text>
</comment>
<feature type="region of interest" description="Disordered" evidence="3">
    <location>
        <begin position="1"/>
        <end position="26"/>
    </location>
</feature>
<proteinExistence type="inferred from homology"/>
<dbReference type="AlphaFoldDB" id="A0A6B0YQS7"/>
<dbReference type="Pfam" id="PF04321">
    <property type="entry name" value="RmlD_sub_bind"/>
    <property type="match status" value="1"/>
</dbReference>
<dbReference type="GO" id="GO:0019305">
    <property type="term" value="P:dTDP-rhamnose biosynthetic process"/>
    <property type="evidence" value="ECO:0007669"/>
    <property type="project" value="UniProtKB-UniPathway"/>
</dbReference>
<keyword evidence="2" id="KW-0521">NADP</keyword>
<comment type="similarity">
    <text evidence="1 2">Belongs to the dTDP-4-dehydrorhamnose reductase family.</text>
</comment>
<evidence type="ECO:0000256" key="2">
    <source>
        <dbReference type="RuleBase" id="RU364082"/>
    </source>
</evidence>
<dbReference type="UniPathway" id="UPA00124"/>
<gene>
    <name evidence="5" type="primary">rfbD</name>
    <name evidence="5" type="ORF">F4Y42_05950</name>
</gene>
<evidence type="ECO:0000256" key="3">
    <source>
        <dbReference type="SAM" id="MobiDB-lite"/>
    </source>
</evidence>
<evidence type="ECO:0000256" key="1">
    <source>
        <dbReference type="ARBA" id="ARBA00010944"/>
    </source>
</evidence>
<feature type="compositionally biased region" description="Basic and acidic residues" evidence="3">
    <location>
        <begin position="13"/>
        <end position="25"/>
    </location>
</feature>
<comment type="caution">
    <text evidence="5">The sequence shown here is derived from an EMBL/GenBank/DDBJ whole genome shotgun (WGS) entry which is preliminary data.</text>
</comment>
<name>A0A6B0YQS7_9CHLR</name>
<sequence length="308" mass="33503">MVGYTELQRGQRPRTESISRTDAHKNGNMPHILIVGASGQLGRALKAQFDSTARLTCWTRPRYDITDPAIGDAVAELAPDVVINAAAWTDVDGAENAPQFAFEVNSLGPKYLAEGCARCGGALVQISTNEVFAGEADRFYHEYEQTSPGSVYARSKAAGEMAAAAVLDRLYIVRVAWLYGVGNNNFPAMISAAADRHGALRVVNDEIGNPTYAPDVAAALEKLIETHRYGIYHLVNEGCASRYDWTVELLRLTGREALSVEPISASEWPRPTTPPLHAVLVNQAATALGVALRGWREALRDYVNTEFN</sequence>
<evidence type="ECO:0000313" key="5">
    <source>
        <dbReference type="EMBL" id="MXY92977.1"/>
    </source>
</evidence>
<dbReference type="CDD" id="cd05254">
    <property type="entry name" value="dTDP_HR_like_SDR_e"/>
    <property type="match status" value="1"/>
</dbReference>
<dbReference type="EMBL" id="VXRG01000052">
    <property type="protein sequence ID" value="MXY92977.1"/>
    <property type="molecule type" value="Genomic_DNA"/>
</dbReference>
<dbReference type="SUPFAM" id="SSF51735">
    <property type="entry name" value="NAD(P)-binding Rossmann-fold domains"/>
    <property type="match status" value="1"/>
</dbReference>
<evidence type="ECO:0000259" key="4">
    <source>
        <dbReference type="Pfam" id="PF04321"/>
    </source>
</evidence>
<accession>A0A6B0YQS7</accession>
<dbReference type="PANTHER" id="PTHR10491">
    <property type="entry name" value="DTDP-4-DEHYDRORHAMNOSE REDUCTASE"/>
    <property type="match status" value="1"/>
</dbReference>
<keyword evidence="2 5" id="KW-0560">Oxidoreductase</keyword>
<organism evidence="5">
    <name type="scientific">Caldilineaceae bacterium SB0664_bin_27</name>
    <dbReference type="NCBI Taxonomy" id="2605260"/>
    <lineage>
        <taxon>Bacteria</taxon>
        <taxon>Bacillati</taxon>
        <taxon>Chloroflexota</taxon>
        <taxon>Caldilineae</taxon>
        <taxon>Caldilineales</taxon>
        <taxon>Caldilineaceae</taxon>
    </lineage>
</organism>
<dbReference type="InterPro" id="IPR005913">
    <property type="entry name" value="dTDP_dehydrorham_reduct"/>
</dbReference>
<dbReference type="EC" id="1.1.1.133" evidence="2"/>
<dbReference type="InterPro" id="IPR036291">
    <property type="entry name" value="NAD(P)-bd_dom_sf"/>
</dbReference>